<name>A0A941ATT3_9BACI</name>
<sequence>MTKEEIITIIYEILDKKIELPTLSYFHENARLNEDLYMDSVIILELILHLELDYGFTIPDEQMDPNDFKTVERLALFLEKRQKEATLEGER</sequence>
<evidence type="ECO:0000313" key="2">
    <source>
        <dbReference type="EMBL" id="MBP3952664.1"/>
    </source>
</evidence>
<feature type="domain" description="Carrier" evidence="1">
    <location>
        <begin position="4"/>
        <end position="82"/>
    </location>
</feature>
<dbReference type="InterPro" id="IPR009081">
    <property type="entry name" value="PP-bd_ACP"/>
</dbReference>
<dbReference type="PROSITE" id="PS50075">
    <property type="entry name" value="CARRIER"/>
    <property type="match status" value="1"/>
</dbReference>
<reference evidence="2" key="1">
    <citation type="submission" date="2021-03" db="EMBL/GenBank/DDBJ databases">
        <title>Bacillus suaedae sp. nov., isolated from Suaeda aralocaspica.</title>
        <authorList>
            <person name="Lei R.F.R."/>
        </authorList>
    </citation>
    <scope>NUCLEOTIDE SEQUENCE</scope>
    <source>
        <strain evidence="2">YZJH907-2</strain>
    </source>
</reference>
<proteinExistence type="predicted"/>
<dbReference type="Proteomes" id="UP000678228">
    <property type="component" value="Unassembled WGS sequence"/>
</dbReference>
<dbReference type="InterPro" id="IPR036736">
    <property type="entry name" value="ACP-like_sf"/>
</dbReference>
<evidence type="ECO:0000313" key="3">
    <source>
        <dbReference type="Proteomes" id="UP000678228"/>
    </source>
</evidence>
<accession>A0A941ATT3</accession>
<dbReference type="Gene3D" id="1.10.1200.10">
    <property type="entry name" value="ACP-like"/>
    <property type="match status" value="1"/>
</dbReference>
<evidence type="ECO:0000259" key="1">
    <source>
        <dbReference type="PROSITE" id="PS50075"/>
    </source>
</evidence>
<dbReference type="AlphaFoldDB" id="A0A941ATT3"/>
<gene>
    <name evidence="2" type="primary">asbD</name>
    <name evidence="2" type="ORF">J7W16_16205</name>
</gene>
<organism evidence="2 3">
    <name type="scientific">Halalkalibacter suaedae</name>
    <dbReference type="NCBI Taxonomy" id="2822140"/>
    <lineage>
        <taxon>Bacteria</taxon>
        <taxon>Bacillati</taxon>
        <taxon>Bacillota</taxon>
        <taxon>Bacilli</taxon>
        <taxon>Bacillales</taxon>
        <taxon>Bacillaceae</taxon>
        <taxon>Halalkalibacter</taxon>
    </lineage>
</organism>
<dbReference type="SUPFAM" id="SSF47336">
    <property type="entry name" value="ACP-like"/>
    <property type="match status" value="1"/>
</dbReference>
<keyword evidence="3" id="KW-1185">Reference proteome</keyword>
<dbReference type="NCBIfam" id="NF005798">
    <property type="entry name" value="PRK07639.1"/>
    <property type="match status" value="1"/>
</dbReference>
<comment type="caution">
    <text evidence="2">The sequence shown here is derived from an EMBL/GenBank/DDBJ whole genome shotgun (WGS) entry which is preliminary data.</text>
</comment>
<dbReference type="EMBL" id="JAGKSQ010000007">
    <property type="protein sequence ID" value="MBP3952664.1"/>
    <property type="molecule type" value="Genomic_DNA"/>
</dbReference>
<protein>
    <submittedName>
        <fullName evidence="2">Petrobactin biosynthesis protein AsbD</fullName>
    </submittedName>
</protein>
<dbReference type="RefSeq" id="WP_210598520.1">
    <property type="nucleotide sequence ID" value="NZ_JAGKSQ010000007.1"/>
</dbReference>